<keyword evidence="1" id="KW-0812">Transmembrane</keyword>
<feature type="transmembrane region" description="Helical" evidence="1">
    <location>
        <begin position="64"/>
        <end position="82"/>
    </location>
</feature>
<comment type="caution">
    <text evidence="2">The sequence shown here is derived from an EMBL/GenBank/DDBJ whole genome shotgun (WGS) entry which is preliminary data.</text>
</comment>
<feature type="transmembrane region" description="Helical" evidence="1">
    <location>
        <begin position="153"/>
        <end position="170"/>
    </location>
</feature>
<accession>A0ABV6ZX48</accession>
<dbReference type="Proteomes" id="UP001595379">
    <property type="component" value="Unassembled WGS sequence"/>
</dbReference>
<gene>
    <name evidence="2" type="ORF">ACFOOR_07685</name>
</gene>
<keyword evidence="3" id="KW-1185">Reference proteome</keyword>
<dbReference type="EMBL" id="JBHRSV010000012">
    <property type="protein sequence ID" value="MFC2925983.1"/>
    <property type="molecule type" value="Genomic_DNA"/>
</dbReference>
<dbReference type="InterPro" id="IPR021354">
    <property type="entry name" value="DUF2975"/>
</dbReference>
<evidence type="ECO:0000313" key="2">
    <source>
        <dbReference type="EMBL" id="MFC2925983.1"/>
    </source>
</evidence>
<keyword evidence="1" id="KW-1133">Transmembrane helix</keyword>
<reference evidence="3" key="1">
    <citation type="journal article" date="2019" name="Int. J. Syst. Evol. Microbiol.">
        <title>The Global Catalogue of Microorganisms (GCM) 10K type strain sequencing project: providing services to taxonomists for standard genome sequencing and annotation.</title>
        <authorList>
            <consortium name="The Broad Institute Genomics Platform"/>
            <consortium name="The Broad Institute Genome Sequencing Center for Infectious Disease"/>
            <person name="Wu L."/>
            <person name="Ma J."/>
        </authorList>
    </citation>
    <scope>NUCLEOTIDE SEQUENCE [LARGE SCALE GENOMIC DNA]</scope>
    <source>
        <strain evidence="3">KCTC 52487</strain>
    </source>
</reference>
<organism evidence="2 3">
    <name type="scientific">Hyphobacterium vulgare</name>
    <dbReference type="NCBI Taxonomy" id="1736751"/>
    <lineage>
        <taxon>Bacteria</taxon>
        <taxon>Pseudomonadati</taxon>
        <taxon>Pseudomonadota</taxon>
        <taxon>Alphaproteobacteria</taxon>
        <taxon>Maricaulales</taxon>
        <taxon>Maricaulaceae</taxon>
        <taxon>Hyphobacterium</taxon>
    </lineage>
</organism>
<evidence type="ECO:0000313" key="3">
    <source>
        <dbReference type="Proteomes" id="UP001595379"/>
    </source>
</evidence>
<name>A0ABV6ZX48_9PROT</name>
<dbReference type="RefSeq" id="WP_343164832.1">
    <property type="nucleotide sequence ID" value="NZ_JBHRSV010000012.1"/>
</dbReference>
<feature type="transmembrane region" description="Helical" evidence="1">
    <location>
        <begin position="21"/>
        <end position="44"/>
    </location>
</feature>
<sequence>MAQTRRISLVAILKWALDIAWYVLWALLVVSAIGTALSLGLTALSFLGIAPDTLQQGLERLSRYHVIVLPLFVLEIIVLMIITDRLRRMFATLIAGDPFVPENAGHLRVIAVAIGLYQLVAYAAQGLLAMAFTMFGQPVEGGVELSVEFDLNLAAWFAVIALLVLSEVFREGARMRQEQKLTI</sequence>
<evidence type="ECO:0000256" key="1">
    <source>
        <dbReference type="SAM" id="Phobius"/>
    </source>
</evidence>
<proteinExistence type="predicted"/>
<feature type="transmembrane region" description="Helical" evidence="1">
    <location>
        <begin position="109"/>
        <end position="133"/>
    </location>
</feature>
<dbReference type="Pfam" id="PF11188">
    <property type="entry name" value="DUF2975"/>
    <property type="match status" value="1"/>
</dbReference>
<keyword evidence="1" id="KW-0472">Membrane</keyword>
<protein>
    <submittedName>
        <fullName evidence="2">DUF2975 domain-containing protein</fullName>
    </submittedName>
</protein>